<comment type="caution">
    <text evidence="1">The sequence shown here is derived from an EMBL/GenBank/DDBJ whole genome shotgun (WGS) entry which is preliminary data.</text>
</comment>
<evidence type="ECO:0000313" key="1">
    <source>
        <dbReference type="EMBL" id="PIN19013.1"/>
    </source>
</evidence>
<sequence length="116" mass="12760">MVEVMEVREVVKEVAQVVAVLMLKGEVPVQEVVDTVVVEVPVVVREALVEAMVVAEEVELVGEVPMPVVDMLVGMVEAPVVAKAEVMVDMYPRSIRGIPSFNYPNMDKKRTDNSSH</sequence>
<dbReference type="EMBL" id="NKXS01001354">
    <property type="protein sequence ID" value="PIN19013.1"/>
    <property type="molecule type" value="Genomic_DNA"/>
</dbReference>
<evidence type="ECO:0000313" key="2">
    <source>
        <dbReference type="Proteomes" id="UP000231279"/>
    </source>
</evidence>
<name>A0A2G9HNJ6_9LAMI</name>
<proteinExistence type="predicted"/>
<reference evidence="2" key="1">
    <citation type="journal article" date="2018" name="Gigascience">
        <title>Genome assembly of the Pink Ipe (Handroanthus impetiginosus, Bignoniaceae), a highly valued, ecologically keystone Neotropical timber forest tree.</title>
        <authorList>
            <person name="Silva-Junior O.B."/>
            <person name="Grattapaglia D."/>
            <person name="Novaes E."/>
            <person name="Collevatti R.G."/>
        </authorList>
    </citation>
    <scope>NUCLEOTIDE SEQUENCE [LARGE SCALE GENOMIC DNA]</scope>
    <source>
        <strain evidence="2">cv. UFG-1</strain>
    </source>
</reference>
<dbReference type="Proteomes" id="UP000231279">
    <property type="component" value="Unassembled WGS sequence"/>
</dbReference>
<protein>
    <submittedName>
        <fullName evidence="1">Uncharacterized protein</fullName>
    </submittedName>
</protein>
<keyword evidence="2" id="KW-1185">Reference proteome</keyword>
<organism evidence="1 2">
    <name type="scientific">Handroanthus impetiginosus</name>
    <dbReference type="NCBI Taxonomy" id="429701"/>
    <lineage>
        <taxon>Eukaryota</taxon>
        <taxon>Viridiplantae</taxon>
        <taxon>Streptophyta</taxon>
        <taxon>Embryophyta</taxon>
        <taxon>Tracheophyta</taxon>
        <taxon>Spermatophyta</taxon>
        <taxon>Magnoliopsida</taxon>
        <taxon>eudicotyledons</taxon>
        <taxon>Gunneridae</taxon>
        <taxon>Pentapetalae</taxon>
        <taxon>asterids</taxon>
        <taxon>lamiids</taxon>
        <taxon>Lamiales</taxon>
        <taxon>Bignoniaceae</taxon>
        <taxon>Crescentiina</taxon>
        <taxon>Tabebuia alliance</taxon>
        <taxon>Handroanthus</taxon>
    </lineage>
</organism>
<accession>A0A2G9HNJ6</accession>
<gene>
    <name evidence="1" type="ORF">CDL12_08298</name>
</gene>
<dbReference type="AlphaFoldDB" id="A0A2G9HNJ6"/>